<dbReference type="InterPro" id="IPR036390">
    <property type="entry name" value="WH_DNA-bd_sf"/>
</dbReference>
<evidence type="ECO:0000256" key="2">
    <source>
        <dbReference type="ARBA" id="ARBA00023015"/>
    </source>
</evidence>
<dbReference type="InterPro" id="IPR000847">
    <property type="entry name" value="LysR_HTH_N"/>
</dbReference>
<dbReference type="GO" id="GO:0003677">
    <property type="term" value="F:DNA binding"/>
    <property type="evidence" value="ECO:0007669"/>
    <property type="project" value="UniProtKB-KW"/>
</dbReference>
<feature type="compositionally biased region" description="Polar residues" evidence="5">
    <location>
        <begin position="309"/>
        <end position="326"/>
    </location>
</feature>
<sequence length="326" mass="34488">MELRQIEHFLAVVRHSGFTAAAQEIHIVQSALSASVRKLEHDLGAPLFERTSRGVLLTEAGHALLPVAHRLVADAVAARGEVAATMGLARGRVSIGTIQALTMVDLPRELGEFRRRHDGIQIHVRDGLVPALAQAVAGGELDLAYLAADGPLPAELAVFATWRQKLVLVTHPGHRLAGRQRVRLSELDGEPYVDLQGSGMQTMVRRRFADAGLRLNAVCEATHIPLLLELVAAGLGVTVVPQGVAERAGLPFATVAKSDLTRTIYLAGRSPVPSNPAARALLAHLTSQQPTTTRNSNSGTHPASPASAARTNTRAAKASSSRPGSS</sequence>
<comment type="similarity">
    <text evidence="1">Belongs to the LysR transcriptional regulatory family.</text>
</comment>
<dbReference type="Pfam" id="PF03466">
    <property type="entry name" value="LysR_substrate"/>
    <property type="match status" value="1"/>
</dbReference>
<dbReference type="FunFam" id="1.10.10.10:FF:000001">
    <property type="entry name" value="LysR family transcriptional regulator"/>
    <property type="match status" value="1"/>
</dbReference>
<dbReference type="SUPFAM" id="SSF46785">
    <property type="entry name" value="Winged helix' DNA-binding domain"/>
    <property type="match status" value="1"/>
</dbReference>
<dbReference type="EMBL" id="JACHJQ010000004">
    <property type="protein sequence ID" value="MBB4907482.1"/>
    <property type="molecule type" value="Genomic_DNA"/>
</dbReference>
<feature type="compositionally biased region" description="Polar residues" evidence="5">
    <location>
        <begin position="288"/>
        <end position="301"/>
    </location>
</feature>
<comment type="caution">
    <text evidence="7">The sequence shown here is derived from an EMBL/GenBank/DDBJ whole genome shotgun (WGS) entry which is preliminary data.</text>
</comment>
<dbReference type="Gene3D" id="3.40.190.290">
    <property type="match status" value="1"/>
</dbReference>
<name>A0A7W7VEQ0_9PSEU</name>
<dbReference type="GO" id="GO:0005829">
    <property type="term" value="C:cytosol"/>
    <property type="evidence" value="ECO:0007669"/>
    <property type="project" value="TreeGrafter"/>
</dbReference>
<dbReference type="PANTHER" id="PTHR30419:SF31">
    <property type="entry name" value="BLR3139 PROTEIN"/>
    <property type="match status" value="1"/>
</dbReference>
<keyword evidence="2" id="KW-0805">Transcription regulation</keyword>
<dbReference type="RefSeq" id="WP_184811674.1">
    <property type="nucleotide sequence ID" value="NZ_JACHJQ010000004.1"/>
</dbReference>
<keyword evidence="8" id="KW-1185">Reference proteome</keyword>
<dbReference type="InterPro" id="IPR050950">
    <property type="entry name" value="HTH-type_LysR_regulators"/>
</dbReference>
<evidence type="ECO:0000313" key="7">
    <source>
        <dbReference type="EMBL" id="MBB4907482.1"/>
    </source>
</evidence>
<dbReference type="PROSITE" id="PS50931">
    <property type="entry name" value="HTH_LYSR"/>
    <property type="match status" value="1"/>
</dbReference>
<dbReference type="Pfam" id="PF00126">
    <property type="entry name" value="HTH_1"/>
    <property type="match status" value="1"/>
</dbReference>
<evidence type="ECO:0000256" key="4">
    <source>
        <dbReference type="ARBA" id="ARBA00023163"/>
    </source>
</evidence>
<dbReference type="Gene3D" id="1.10.10.10">
    <property type="entry name" value="Winged helix-like DNA-binding domain superfamily/Winged helix DNA-binding domain"/>
    <property type="match status" value="1"/>
</dbReference>
<dbReference type="PRINTS" id="PR00039">
    <property type="entry name" value="HTHLYSR"/>
</dbReference>
<feature type="region of interest" description="Disordered" evidence="5">
    <location>
        <begin position="288"/>
        <end position="326"/>
    </location>
</feature>
<evidence type="ECO:0000256" key="3">
    <source>
        <dbReference type="ARBA" id="ARBA00023125"/>
    </source>
</evidence>
<dbReference type="AlphaFoldDB" id="A0A7W7VEQ0"/>
<dbReference type="InterPro" id="IPR036388">
    <property type="entry name" value="WH-like_DNA-bd_sf"/>
</dbReference>
<organism evidence="7 8">
    <name type="scientific">Actinophytocola algeriensis</name>
    <dbReference type="NCBI Taxonomy" id="1768010"/>
    <lineage>
        <taxon>Bacteria</taxon>
        <taxon>Bacillati</taxon>
        <taxon>Actinomycetota</taxon>
        <taxon>Actinomycetes</taxon>
        <taxon>Pseudonocardiales</taxon>
        <taxon>Pseudonocardiaceae</taxon>
    </lineage>
</organism>
<dbReference type="InterPro" id="IPR005119">
    <property type="entry name" value="LysR_subst-bd"/>
</dbReference>
<dbReference type="Proteomes" id="UP000520767">
    <property type="component" value="Unassembled WGS sequence"/>
</dbReference>
<gene>
    <name evidence="7" type="ORF">FHR82_003724</name>
</gene>
<reference evidence="7 8" key="1">
    <citation type="submission" date="2020-08" db="EMBL/GenBank/DDBJ databases">
        <title>Genomic Encyclopedia of Type Strains, Phase III (KMG-III): the genomes of soil and plant-associated and newly described type strains.</title>
        <authorList>
            <person name="Whitman W."/>
        </authorList>
    </citation>
    <scope>NUCLEOTIDE SEQUENCE [LARGE SCALE GENOMIC DNA]</scope>
    <source>
        <strain evidence="7 8">CECT 8960</strain>
    </source>
</reference>
<evidence type="ECO:0000256" key="1">
    <source>
        <dbReference type="ARBA" id="ARBA00009437"/>
    </source>
</evidence>
<protein>
    <submittedName>
        <fullName evidence="7">DNA-binding transcriptional LysR family regulator</fullName>
    </submittedName>
</protein>
<dbReference type="PANTHER" id="PTHR30419">
    <property type="entry name" value="HTH-TYPE TRANSCRIPTIONAL REGULATOR YBHD"/>
    <property type="match status" value="1"/>
</dbReference>
<dbReference type="GO" id="GO:0003700">
    <property type="term" value="F:DNA-binding transcription factor activity"/>
    <property type="evidence" value="ECO:0007669"/>
    <property type="project" value="InterPro"/>
</dbReference>
<proteinExistence type="inferred from homology"/>
<accession>A0A7W7VEQ0</accession>
<evidence type="ECO:0000259" key="6">
    <source>
        <dbReference type="PROSITE" id="PS50931"/>
    </source>
</evidence>
<dbReference type="SUPFAM" id="SSF53850">
    <property type="entry name" value="Periplasmic binding protein-like II"/>
    <property type="match status" value="1"/>
</dbReference>
<evidence type="ECO:0000313" key="8">
    <source>
        <dbReference type="Proteomes" id="UP000520767"/>
    </source>
</evidence>
<feature type="domain" description="HTH lysR-type" evidence="6">
    <location>
        <begin position="1"/>
        <end position="58"/>
    </location>
</feature>
<keyword evidence="4" id="KW-0804">Transcription</keyword>
<keyword evidence="3 7" id="KW-0238">DNA-binding</keyword>
<evidence type="ECO:0000256" key="5">
    <source>
        <dbReference type="SAM" id="MobiDB-lite"/>
    </source>
</evidence>